<keyword evidence="3" id="KW-0804">Transcription</keyword>
<dbReference type="EMBL" id="VDFC01000083">
    <property type="protein sequence ID" value="KAA0921532.1"/>
    <property type="molecule type" value="Genomic_DNA"/>
</dbReference>
<protein>
    <submittedName>
        <fullName evidence="6">AraC family transcriptional regulator</fullName>
    </submittedName>
</protein>
<dbReference type="PANTHER" id="PTHR46796">
    <property type="entry name" value="HTH-TYPE TRANSCRIPTIONAL ACTIVATOR RHAS-RELATED"/>
    <property type="match status" value="1"/>
</dbReference>
<evidence type="ECO:0000256" key="4">
    <source>
        <dbReference type="SAM" id="MobiDB-lite"/>
    </source>
</evidence>
<dbReference type="AlphaFoldDB" id="A0A5A9ZXP5"/>
<evidence type="ECO:0000313" key="6">
    <source>
        <dbReference type="EMBL" id="KAA0921532.1"/>
    </source>
</evidence>
<keyword evidence="1" id="KW-0805">Transcription regulation</keyword>
<proteinExistence type="predicted"/>
<dbReference type="SUPFAM" id="SSF46689">
    <property type="entry name" value="Homeodomain-like"/>
    <property type="match status" value="2"/>
</dbReference>
<sequence length="306" mass="32755">MDVLSDVIASLRSGRPFANREDRAGTWHTPFAPFAGAGFHIVLGGSCELLMPAGPSLTLNIGDVVLTPHGTQHTLRDHGRTDADPGGPTSLLCGAYRLDRTRSHPLLSALPDVIHLRAQFGRHPALRSAVSLLGDELEDPGQGSSAALSTLLDLLLVYILRAWLKDEADRGAPGWSAALADPAVGAALGAMHESPARAWTVEDLGRQANLSRAAFARRFTALVGEPPLTYLTWWRLSVAARLLKEGDASLESVAQHVGYGSRYAFANAFKREHGISPGRYRLTHAGERHPGRRCPHHHPPGTGAAA</sequence>
<dbReference type="PANTHER" id="PTHR46796:SF7">
    <property type="entry name" value="ARAC FAMILY TRANSCRIPTIONAL REGULATOR"/>
    <property type="match status" value="1"/>
</dbReference>
<dbReference type="PROSITE" id="PS01124">
    <property type="entry name" value="HTH_ARAC_FAMILY_2"/>
    <property type="match status" value="1"/>
</dbReference>
<evidence type="ECO:0000256" key="1">
    <source>
        <dbReference type="ARBA" id="ARBA00023015"/>
    </source>
</evidence>
<organism evidence="6 7">
    <name type="scientific">Streptomyces apricus</name>
    <dbReference type="NCBI Taxonomy" id="1828112"/>
    <lineage>
        <taxon>Bacteria</taxon>
        <taxon>Bacillati</taxon>
        <taxon>Actinomycetota</taxon>
        <taxon>Actinomycetes</taxon>
        <taxon>Kitasatosporales</taxon>
        <taxon>Streptomycetaceae</taxon>
        <taxon>Streptomyces</taxon>
    </lineage>
</organism>
<name>A0A5A9ZXP5_9ACTN</name>
<feature type="compositionally biased region" description="Basic residues" evidence="4">
    <location>
        <begin position="290"/>
        <end position="299"/>
    </location>
</feature>
<dbReference type="InterPro" id="IPR032783">
    <property type="entry name" value="AraC_lig"/>
</dbReference>
<accession>A0A5A9ZXP5</accession>
<dbReference type="PROSITE" id="PS00041">
    <property type="entry name" value="HTH_ARAC_FAMILY_1"/>
    <property type="match status" value="1"/>
</dbReference>
<dbReference type="GO" id="GO:0003700">
    <property type="term" value="F:DNA-binding transcription factor activity"/>
    <property type="evidence" value="ECO:0007669"/>
    <property type="project" value="InterPro"/>
</dbReference>
<reference evidence="6 7" key="1">
    <citation type="submission" date="2019-05" db="EMBL/GenBank/DDBJ databases">
        <authorList>
            <person name="Hariharan J."/>
            <person name="Choudoir M.J."/>
            <person name="Diebold P."/>
            <person name="Panke-Buisse K."/>
            <person name="Buckley D.H."/>
        </authorList>
    </citation>
    <scope>NUCLEOTIDE SEQUENCE [LARGE SCALE GENOMIC DNA]</scope>
    <source>
        <strain evidence="6 7">SUN51</strain>
    </source>
</reference>
<evidence type="ECO:0000259" key="5">
    <source>
        <dbReference type="PROSITE" id="PS01124"/>
    </source>
</evidence>
<evidence type="ECO:0000256" key="2">
    <source>
        <dbReference type="ARBA" id="ARBA00023125"/>
    </source>
</evidence>
<dbReference type="InterPro" id="IPR018060">
    <property type="entry name" value="HTH_AraC"/>
</dbReference>
<keyword evidence="2" id="KW-0238">DNA-binding</keyword>
<dbReference type="InterPro" id="IPR009057">
    <property type="entry name" value="Homeodomain-like_sf"/>
</dbReference>
<keyword evidence="7" id="KW-1185">Reference proteome</keyword>
<dbReference type="GO" id="GO:0043565">
    <property type="term" value="F:sequence-specific DNA binding"/>
    <property type="evidence" value="ECO:0007669"/>
    <property type="project" value="InterPro"/>
</dbReference>
<evidence type="ECO:0000313" key="7">
    <source>
        <dbReference type="Proteomes" id="UP000324965"/>
    </source>
</evidence>
<dbReference type="InterPro" id="IPR050204">
    <property type="entry name" value="AraC_XylS_family_regulators"/>
</dbReference>
<dbReference type="Gene3D" id="1.10.10.60">
    <property type="entry name" value="Homeodomain-like"/>
    <property type="match status" value="2"/>
</dbReference>
<comment type="caution">
    <text evidence="6">The sequence shown here is derived from an EMBL/GenBank/DDBJ whole genome shotgun (WGS) entry which is preliminary data.</text>
</comment>
<dbReference type="SMART" id="SM00342">
    <property type="entry name" value="HTH_ARAC"/>
    <property type="match status" value="1"/>
</dbReference>
<feature type="region of interest" description="Disordered" evidence="4">
    <location>
        <begin position="283"/>
        <end position="306"/>
    </location>
</feature>
<dbReference type="Proteomes" id="UP000324965">
    <property type="component" value="Unassembled WGS sequence"/>
</dbReference>
<dbReference type="Pfam" id="PF12833">
    <property type="entry name" value="HTH_18"/>
    <property type="match status" value="1"/>
</dbReference>
<evidence type="ECO:0000256" key="3">
    <source>
        <dbReference type="ARBA" id="ARBA00023163"/>
    </source>
</evidence>
<dbReference type="Pfam" id="PF12852">
    <property type="entry name" value="Cupin_6"/>
    <property type="match status" value="1"/>
</dbReference>
<dbReference type="OrthoDB" id="241790at2"/>
<feature type="domain" description="HTH araC/xylS-type" evidence="5">
    <location>
        <begin position="185"/>
        <end position="283"/>
    </location>
</feature>
<gene>
    <name evidence="6" type="ORF">FGF04_36215</name>
</gene>
<dbReference type="InterPro" id="IPR018062">
    <property type="entry name" value="HTH_AraC-typ_CS"/>
</dbReference>